<feature type="region of interest" description="Disordered" evidence="1">
    <location>
        <begin position="395"/>
        <end position="415"/>
    </location>
</feature>
<dbReference type="Proteomes" id="UP000000724">
    <property type="component" value="Contig Pc00c20"/>
</dbReference>
<keyword evidence="3" id="KW-1185">Reference proteome</keyword>
<dbReference type="HOGENOM" id="CLU_446953_0_0_1"/>
<feature type="compositionally biased region" description="Polar residues" evidence="1">
    <location>
        <begin position="406"/>
        <end position="415"/>
    </location>
</feature>
<gene>
    <name evidence="2" type="ORF">Pc20g11480</name>
    <name evidence="2" type="ORF">PCH_Pc20g11480</name>
</gene>
<dbReference type="OrthoDB" id="4343726at2759"/>
<sequence length="611" mass="69838">MDDSRSPDGPSPQNPTAQRLGEVLSAWLPNTPEGIYHQYLQTLSPAYDHLLTYSRYDRIWRFSEHSPHTLFYHTQISLLSSPVFVMDIGDNDRVMRNRQYNGTDADSMRELESHLSNPNPHSEDRHRCRIICAQHITCLSMEALGTGLSLDANVFSNHIGTSYKDIEKSTGIYKLCNTKIDHISTSVGTFENEKNLQILKRDLGRLTIANVEHAKDLTTRDSVAKSIYRDQDRPITFSVDVPRTIYVQGYQSEDDRTKPTGRHLRARVLALQDRVLNRRIARQRFVDDSMFCDQGERYSQNGLDILQHVTIHVVNDSLNPEFQQGMNKWLRLHNRMESECLTNLSVSVVLVLFPPYPDLDGNDAYGDSAGNDPHVFLDPLRKQESTKSFEEFCLNRGQRDGESTEKSTASQRTTPQDVEIFANDVLENQTGIPKGMTGIVGLIRSYALNAWFDRLQTLKDQLEDLSLQNLSHRGTQHKEDPQDSDEENHTVDGLLDEEGMKGAILRYISSLDGECQRLKLDLRLAETGSSTSDFEMLEQAMEKYTYIRSEMGNILAETQHLLDMKNSKIQQELVTLQIKESREFIAQATTVKRLIIISLFFIPLSYICTRR</sequence>
<evidence type="ECO:0000256" key="1">
    <source>
        <dbReference type="SAM" id="MobiDB-lite"/>
    </source>
</evidence>
<protein>
    <submittedName>
        <fullName evidence="2">Uncharacterized protein</fullName>
    </submittedName>
</protein>
<dbReference type="EMBL" id="AM920435">
    <property type="protein sequence ID" value="CAP86477.1"/>
    <property type="molecule type" value="Genomic_DNA"/>
</dbReference>
<dbReference type="AlphaFoldDB" id="B6HG82"/>
<evidence type="ECO:0000313" key="2">
    <source>
        <dbReference type="EMBL" id="CAP86477.1"/>
    </source>
</evidence>
<proteinExistence type="predicted"/>
<accession>B6HG82</accession>
<name>B6HG82_PENRW</name>
<dbReference type="VEuPathDB" id="FungiDB:PCH_Pc20g11480"/>
<evidence type="ECO:0000313" key="3">
    <source>
        <dbReference type="Proteomes" id="UP000000724"/>
    </source>
</evidence>
<organism evidence="2 3">
    <name type="scientific">Penicillium rubens (strain ATCC 28089 / DSM 1075 / NRRL 1951 / Wisconsin 54-1255)</name>
    <name type="common">Penicillium chrysogenum</name>
    <dbReference type="NCBI Taxonomy" id="500485"/>
    <lineage>
        <taxon>Eukaryota</taxon>
        <taxon>Fungi</taxon>
        <taxon>Dikarya</taxon>
        <taxon>Ascomycota</taxon>
        <taxon>Pezizomycotina</taxon>
        <taxon>Eurotiomycetes</taxon>
        <taxon>Eurotiomycetidae</taxon>
        <taxon>Eurotiales</taxon>
        <taxon>Aspergillaceae</taxon>
        <taxon>Penicillium</taxon>
        <taxon>Penicillium chrysogenum species complex</taxon>
    </lineage>
</organism>
<reference evidence="2 3" key="1">
    <citation type="journal article" date="2008" name="Nat. Biotechnol.">
        <title>Genome sequencing and analysis of the filamentous fungus Penicillium chrysogenum.</title>
        <authorList>
            <person name="van den Berg M.A."/>
            <person name="Albang R."/>
            <person name="Albermann K."/>
            <person name="Badger J.H."/>
            <person name="Daran J.-M."/>
            <person name="Driessen A.J.M."/>
            <person name="Garcia-Estrada C."/>
            <person name="Fedorova N.D."/>
            <person name="Harris D.M."/>
            <person name="Heijne W.H.M."/>
            <person name="Joardar V.S."/>
            <person name="Kiel J.A.K.W."/>
            <person name="Kovalchuk A."/>
            <person name="Martin J.F."/>
            <person name="Nierman W.C."/>
            <person name="Nijland J.G."/>
            <person name="Pronk J.T."/>
            <person name="Roubos J.A."/>
            <person name="van der Klei I.J."/>
            <person name="van Peij N.N.M.E."/>
            <person name="Veenhuis M."/>
            <person name="von Doehren H."/>
            <person name="Wagner C."/>
            <person name="Wortman J.R."/>
            <person name="Bovenberg R.A.L."/>
        </authorList>
    </citation>
    <scope>NUCLEOTIDE SEQUENCE [LARGE SCALE GENOMIC DNA]</scope>
    <source>
        <strain evidence="3">ATCC 28089 / DSM 1075 / NRRL 1951 / Wisconsin 54-1255</strain>
    </source>
</reference>
<dbReference type="OMA" id="RTIYVQG"/>